<dbReference type="PANTHER" id="PTHR30055:SF234">
    <property type="entry name" value="HTH-TYPE TRANSCRIPTIONAL REGULATOR BETI"/>
    <property type="match status" value="1"/>
</dbReference>
<dbReference type="Pfam" id="PF13977">
    <property type="entry name" value="TetR_C_6"/>
    <property type="match status" value="1"/>
</dbReference>
<dbReference type="InterPro" id="IPR050109">
    <property type="entry name" value="HTH-type_TetR-like_transc_reg"/>
</dbReference>
<dbReference type="InterPro" id="IPR036271">
    <property type="entry name" value="Tet_transcr_reg_TetR-rel_C_sf"/>
</dbReference>
<evidence type="ECO:0000256" key="2">
    <source>
        <dbReference type="ARBA" id="ARBA00023015"/>
    </source>
</evidence>
<dbReference type="InterPro" id="IPR001647">
    <property type="entry name" value="HTH_TetR"/>
</dbReference>
<feature type="DNA-binding region" description="H-T-H motif" evidence="5">
    <location>
        <begin position="31"/>
        <end position="50"/>
    </location>
</feature>
<dbReference type="EMBL" id="JACJID010000001">
    <property type="protein sequence ID" value="MBA8924299.1"/>
    <property type="molecule type" value="Genomic_DNA"/>
</dbReference>
<dbReference type="SUPFAM" id="SSF48498">
    <property type="entry name" value="Tetracyclin repressor-like, C-terminal domain"/>
    <property type="match status" value="1"/>
</dbReference>
<evidence type="ECO:0000256" key="1">
    <source>
        <dbReference type="ARBA" id="ARBA00022491"/>
    </source>
</evidence>
<evidence type="ECO:0000313" key="8">
    <source>
        <dbReference type="Proteomes" id="UP000517916"/>
    </source>
</evidence>
<keyword evidence="2" id="KW-0805">Transcription regulation</keyword>
<reference evidence="7 8" key="1">
    <citation type="submission" date="2020-08" db="EMBL/GenBank/DDBJ databases">
        <title>Genomic Encyclopedia of Archaeal and Bacterial Type Strains, Phase II (KMG-II): from individual species to whole genera.</title>
        <authorList>
            <person name="Goeker M."/>
        </authorList>
    </citation>
    <scope>NUCLEOTIDE SEQUENCE [LARGE SCALE GENOMIC DNA]</scope>
    <source>
        <strain evidence="7 8">DSM 43850</strain>
    </source>
</reference>
<accession>A0ABR6BBR5</accession>
<evidence type="ECO:0000259" key="6">
    <source>
        <dbReference type="PROSITE" id="PS50977"/>
    </source>
</evidence>
<keyword evidence="3 5" id="KW-0238">DNA-binding</keyword>
<dbReference type="SUPFAM" id="SSF46689">
    <property type="entry name" value="Homeodomain-like"/>
    <property type="match status" value="1"/>
</dbReference>
<sequence length="195" mass="21266">MPRQIDHEARRSQIAEAVCALIAERGVEAATLREVAARAEVSMGAVQRAFPKDGGMLRFALDHLIAEVEQRGTERIAGSSSARVLLTVTLQEMALAGTDQGAQARVWLAFLAHAGVRQEFAAVLREHHAKALDLLVWIIDHGRRTGEIRAGLNSRLEARTLHAVVDGLTQQVVIGTVTAEDVHQLLDHAVKPLWT</sequence>
<evidence type="ECO:0000256" key="3">
    <source>
        <dbReference type="ARBA" id="ARBA00023125"/>
    </source>
</evidence>
<keyword evidence="1" id="KW-0678">Repressor</keyword>
<protein>
    <submittedName>
        <fullName evidence="7">AcrR family transcriptional regulator</fullName>
    </submittedName>
</protein>
<dbReference type="PANTHER" id="PTHR30055">
    <property type="entry name" value="HTH-TYPE TRANSCRIPTIONAL REGULATOR RUTR"/>
    <property type="match status" value="1"/>
</dbReference>
<dbReference type="InterPro" id="IPR009057">
    <property type="entry name" value="Homeodomain-like_sf"/>
</dbReference>
<dbReference type="Gene3D" id="1.10.357.10">
    <property type="entry name" value="Tetracycline Repressor, domain 2"/>
    <property type="match status" value="1"/>
</dbReference>
<keyword evidence="8" id="KW-1185">Reference proteome</keyword>
<comment type="caution">
    <text evidence="7">The sequence shown here is derived from an EMBL/GenBank/DDBJ whole genome shotgun (WGS) entry which is preliminary data.</text>
</comment>
<dbReference type="PROSITE" id="PS50977">
    <property type="entry name" value="HTH_TETR_2"/>
    <property type="match status" value="1"/>
</dbReference>
<name>A0ABR6BBR5_9PSEU</name>
<evidence type="ECO:0000256" key="5">
    <source>
        <dbReference type="PROSITE-ProRule" id="PRU00335"/>
    </source>
</evidence>
<proteinExistence type="predicted"/>
<keyword evidence="4" id="KW-0804">Transcription</keyword>
<organism evidence="7 8">
    <name type="scientific">Kutzneria viridogrisea</name>
    <dbReference type="NCBI Taxonomy" id="47990"/>
    <lineage>
        <taxon>Bacteria</taxon>
        <taxon>Bacillati</taxon>
        <taxon>Actinomycetota</taxon>
        <taxon>Actinomycetes</taxon>
        <taxon>Pseudonocardiales</taxon>
        <taxon>Pseudonocardiaceae</taxon>
        <taxon>Kutzneria</taxon>
    </lineage>
</organism>
<feature type="domain" description="HTH tetR-type" evidence="6">
    <location>
        <begin position="8"/>
        <end position="68"/>
    </location>
</feature>
<dbReference type="RefSeq" id="WP_025358085.1">
    <property type="nucleotide sequence ID" value="NZ_BAAABQ010000007.1"/>
</dbReference>
<dbReference type="Pfam" id="PF00440">
    <property type="entry name" value="TetR_N"/>
    <property type="match status" value="1"/>
</dbReference>
<evidence type="ECO:0000256" key="4">
    <source>
        <dbReference type="ARBA" id="ARBA00023163"/>
    </source>
</evidence>
<dbReference type="InterPro" id="IPR039538">
    <property type="entry name" value="BetI_C"/>
</dbReference>
<evidence type="ECO:0000313" key="7">
    <source>
        <dbReference type="EMBL" id="MBA8924299.1"/>
    </source>
</evidence>
<gene>
    <name evidence="7" type="ORF">BC739_001496</name>
</gene>
<dbReference type="Proteomes" id="UP000517916">
    <property type="component" value="Unassembled WGS sequence"/>
</dbReference>